<reference evidence="1 2" key="1">
    <citation type="submission" date="2023-08" db="EMBL/GenBank/DDBJ databases">
        <title>Implementing the SeqCode for naming new Mesorhizobium species isolated from Vachellia karroo root nodules.</title>
        <authorList>
            <person name="Van Lill M."/>
        </authorList>
    </citation>
    <scope>NUCLEOTIDE SEQUENCE [LARGE SCALE GENOMIC DNA]</scope>
    <source>
        <strain evidence="1 2">VK3E</strain>
    </source>
</reference>
<dbReference type="Pfam" id="PF11236">
    <property type="entry name" value="DUF3037"/>
    <property type="match status" value="1"/>
</dbReference>
<gene>
    <name evidence="1" type="ORF">RFM51_27010</name>
</gene>
<name>A0ABU4X5K8_9HYPH</name>
<organism evidence="1 2">
    <name type="scientific">Mesorhizobium australafricanum</name>
    <dbReference type="NCBI Taxonomy" id="3072311"/>
    <lineage>
        <taxon>Bacteria</taxon>
        <taxon>Pseudomonadati</taxon>
        <taxon>Pseudomonadota</taxon>
        <taxon>Alphaproteobacteria</taxon>
        <taxon>Hyphomicrobiales</taxon>
        <taxon>Phyllobacteriaceae</taxon>
        <taxon>Mesorhizobium</taxon>
    </lineage>
</organism>
<keyword evidence="2" id="KW-1185">Reference proteome</keyword>
<proteinExistence type="predicted"/>
<dbReference type="Proteomes" id="UP001272097">
    <property type="component" value="Unassembled WGS sequence"/>
</dbReference>
<dbReference type="InterPro" id="IPR021398">
    <property type="entry name" value="DUF3037"/>
</dbReference>
<protein>
    <submittedName>
        <fullName evidence="1">DUF3037 domain-containing protein</fullName>
    </submittedName>
</protein>
<dbReference type="EMBL" id="JAVIIS010000057">
    <property type="protein sequence ID" value="MDX8443223.1"/>
    <property type="molecule type" value="Genomic_DNA"/>
</dbReference>
<sequence>MNNRHPYSFVVLRYVHDIVTGEFVNVGVILLVPGERILKWRTRKTIGRIKSVFPDLDREAFVTAMRNVERGMRSSAKQLPKEGLFRDGKGLASYAKSVVPNDDSSLQWSSVSSGLTSDPSKTFERLYERFVGRYDVVTKAKKTDEDVWRPVRTLITERKLDVSLEKKVISGKTDSIEFKHAWKNGRWHAYEPVSLDLADADGIKDKARRWRGHLAAVADDAKEPLKLHFIIGAPENRQLMPAYRSAVEILRGSPFEPEIFEESQVASLVDEIEDEVRSHQQAG</sequence>
<accession>A0ABU4X5K8</accession>
<evidence type="ECO:0000313" key="1">
    <source>
        <dbReference type="EMBL" id="MDX8443223.1"/>
    </source>
</evidence>
<dbReference type="RefSeq" id="WP_320217217.1">
    <property type="nucleotide sequence ID" value="NZ_JAVIIS010000057.1"/>
</dbReference>
<evidence type="ECO:0000313" key="2">
    <source>
        <dbReference type="Proteomes" id="UP001272097"/>
    </source>
</evidence>
<comment type="caution">
    <text evidence="1">The sequence shown here is derived from an EMBL/GenBank/DDBJ whole genome shotgun (WGS) entry which is preliminary data.</text>
</comment>